<proteinExistence type="predicted"/>
<organism evidence="2">
    <name type="scientific">uncultured Rubrobacteraceae bacterium</name>
    <dbReference type="NCBI Taxonomy" id="349277"/>
    <lineage>
        <taxon>Bacteria</taxon>
        <taxon>Bacillati</taxon>
        <taxon>Actinomycetota</taxon>
        <taxon>Rubrobacteria</taxon>
        <taxon>Rubrobacterales</taxon>
        <taxon>Rubrobacteraceae</taxon>
        <taxon>environmental samples</taxon>
    </lineage>
</organism>
<feature type="compositionally biased region" description="Basic residues" evidence="1">
    <location>
        <begin position="1"/>
        <end position="21"/>
    </location>
</feature>
<feature type="non-terminal residue" evidence="2">
    <location>
        <position position="71"/>
    </location>
</feature>
<feature type="non-terminal residue" evidence="2">
    <location>
        <position position="1"/>
    </location>
</feature>
<sequence length="71" mass="7602">DRWRGRRPPGPHRGATAKRGRRELEDGRGGPQGPQRHAPRARASQSWGDRAAAAARGTRQASVVAQGVGEV</sequence>
<dbReference type="AlphaFoldDB" id="A0A6J4NKR8"/>
<name>A0A6J4NKR8_9ACTN</name>
<evidence type="ECO:0000256" key="1">
    <source>
        <dbReference type="SAM" id="MobiDB-lite"/>
    </source>
</evidence>
<gene>
    <name evidence="2" type="ORF">AVDCRST_MAG03-618</name>
</gene>
<reference evidence="2" key="1">
    <citation type="submission" date="2020-02" db="EMBL/GenBank/DDBJ databases">
        <authorList>
            <person name="Meier V. D."/>
        </authorList>
    </citation>
    <scope>NUCLEOTIDE SEQUENCE</scope>
    <source>
        <strain evidence="2">AVDCRST_MAG03</strain>
    </source>
</reference>
<dbReference type="EMBL" id="CADCUT010000036">
    <property type="protein sequence ID" value="CAA9391063.1"/>
    <property type="molecule type" value="Genomic_DNA"/>
</dbReference>
<accession>A0A6J4NKR8</accession>
<evidence type="ECO:0000313" key="2">
    <source>
        <dbReference type="EMBL" id="CAA9391063.1"/>
    </source>
</evidence>
<protein>
    <submittedName>
        <fullName evidence="2">Uncharacterized protein</fullName>
    </submittedName>
</protein>
<feature type="region of interest" description="Disordered" evidence="1">
    <location>
        <begin position="1"/>
        <end position="55"/>
    </location>
</feature>